<dbReference type="OrthoDB" id="1476984at2759"/>
<organism evidence="1 2">
    <name type="scientific">Triparma laevis f. longispina</name>
    <dbReference type="NCBI Taxonomy" id="1714387"/>
    <lineage>
        <taxon>Eukaryota</taxon>
        <taxon>Sar</taxon>
        <taxon>Stramenopiles</taxon>
        <taxon>Ochrophyta</taxon>
        <taxon>Bolidophyceae</taxon>
        <taxon>Parmales</taxon>
        <taxon>Triparmaceae</taxon>
        <taxon>Triparma</taxon>
    </lineage>
</organism>
<dbReference type="AlphaFoldDB" id="A0A9W7KZD1"/>
<evidence type="ECO:0000313" key="2">
    <source>
        <dbReference type="Proteomes" id="UP001165122"/>
    </source>
</evidence>
<sequence length="36" mass="3813">MDIGVKAVGTMPVKSLKDFQGEVGIDVAFAGVEFKE</sequence>
<keyword evidence="2" id="KW-1185">Reference proteome</keyword>
<protein>
    <submittedName>
        <fullName evidence="1">Uncharacterized protein</fullName>
    </submittedName>
</protein>
<gene>
    <name evidence="1" type="ORF">TrLO_g12391</name>
</gene>
<comment type="caution">
    <text evidence="1">The sequence shown here is derived from an EMBL/GenBank/DDBJ whole genome shotgun (WGS) entry which is preliminary data.</text>
</comment>
<proteinExistence type="predicted"/>
<dbReference type="EMBL" id="BRXW01000265">
    <property type="protein sequence ID" value="GMI16760.1"/>
    <property type="molecule type" value="Genomic_DNA"/>
</dbReference>
<dbReference type="Proteomes" id="UP001165122">
    <property type="component" value="Unassembled WGS sequence"/>
</dbReference>
<name>A0A9W7KZD1_9STRA</name>
<evidence type="ECO:0000313" key="1">
    <source>
        <dbReference type="EMBL" id="GMI16760.1"/>
    </source>
</evidence>
<accession>A0A9W7KZD1</accession>
<feature type="non-terminal residue" evidence="1">
    <location>
        <position position="1"/>
    </location>
</feature>
<reference evidence="2" key="1">
    <citation type="journal article" date="2023" name="Commun. Biol.">
        <title>Genome analysis of Parmales, the sister group of diatoms, reveals the evolutionary specialization of diatoms from phago-mixotrophs to photoautotrophs.</title>
        <authorList>
            <person name="Ban H."/>
            <person name="Sato S."/>
            <person name="Yoshikawa S."/>
            <person name="Yamada K."/>
            <person name="Nakamura Y."/>
            <person name="Ichinomiya M."/>
            <person name="Sato N."/>
            <person name="Blanc-Mathieu R."/>
            <person name="Endo H."/>
            <person name="Kuwata A."/>
            <person name="Ogata H."/>
        </authorList>
    </citation>
    <scope>NUCLEOTIDE SEQUENCE [LARGE SCALE GENOMIC DNA]</scope>
    <source>
        <strain evidence="2">NIES 3700</strain>
    </source>
</reference>